<dbReference type="GO" id="GO:0005634">
    <property type="term" value="C:nucleus"/>
    <property type="evidence" value="ECO:0007669"/>
    <property type="project" value="UniProtKB-SubCell"/>
</dbReference>
<accession>A0A8K0UKA2</accession>
<keyword evidence="7" id="KW-0804">Transcription</keyword>
<dbReference type="InterPro" id="IPR013087">
    <property type="entry name" value="Znf_C2H2_type"/>
</dbReference>
<organism evidence="13 14">
    <name type="scientific">Cristinia sonorae</name>
    <dbReference type="NCBI Taxonomy" id="1940300"/>
    <lineage>
        <taxon>Eukaryota</taxon>
        <taxon>Fungi</taxon>
        <taxon>Dikarya</taxon>
        <taxon>Basidiomycota</taxon>
        <taxon>Agaricomycotina</taxon>
        <taxon>Agaricomycetes</taxon>
        <taxon>Agaricomycetidae</taxon>
        <taxon>Agaricales</taxon>
        <taxon>Pleurotineae</taxon>
        <taxon>Stephanosporaceae</taxon>
        <taxon>Cristinia</taxon>
    </lineage>
</organism>
<keyword evidence="5" id="KW-0862">Zinc</keyword>
<dbReference type="PANTHER" id="PTHR47660:SF2">
    <property type="entry name" value="TRANSCRIPTION FACTOR WITH C2H2 AND ZN(2)-CYS(6) DNA BINDING DOMAIN (EUROFUNG)"/>
    <property type="match status" value="1"/>
</dbReference>
<dbReference type="Gene3D" id="3.30.160.60">
    <property type="entry name" value="Classic Zinc Finger"/>
    <property type="match status" value="2"/>
</dbReference>
<evidence type="ECO:0000313" key="14">
    <source>
        <dbReference type="Proteomes" id="UP000813824"/>
    </source>
</evidence>
<evidence type="ECO:0000256" key="9">
    <source>
        <dbReference type="PROSITE-ProRule" id="PRU00042"/>
    </source>
</evidence>
<dbReference type="SUPFAM" id="SSF57701">
    <property type="entry name" value="Zn2/Cys6 DNA-binding domain"/>
    <property type="match status" value="1"/>
</dbReference>
<keyword evidence="8" id="KW-0539">Nucleus</keyword>
<evidence type="ECO:0000256" key="7">
    <source>
        <dbReference type="ARBA" id="ARBA00023163"/>
    </source>
</evidence>
<dbReference type="SUPFAM" id="SSF57667">
    <property type="entry name" value="beta-beta-alpha zinc fingers"/>
    <property type="match status" value="1"/>
</dbReference>
<feature type="compositionally biased region" description="Polar residues" evidence="10">
    <location>
        <begin position="607"/>
        <end position="629"/>
    </location>
</feature>
<keyword evidence="2" id="KW-0479">Metal-binding</keyword>
<keyword evidence="14" id="KW-1185">Reference proteome</keyword>
<dbReference type="OrthoDB" id="6365676at2759"/>
<reference evidence="13" key="1">
    <citation type="journal article" date="2021" name="New Phytol.">
        <title>Evolutionary innovations through gain and loss of genes in the ectomycorrhizal Boletales.</title>
        <authorList>
            <person name="Wu G."/>
            <person name="Miyauchi S."/>
            <person name="Morin E."/>
            <person name="Kuo A."/>
            <person name="Drula E."/>
            <person name="Varga T."/>
            <person name="Kohler A."/>
            <person name="Feng B."/>
            <person name="Cao Y."/>
            <person name="Lipzen A."/>
            <person name="Daum C."/>
            <person name="Hundley H."/>
            <person name="Pangilinan J."/>
            <person name="Johnson J."/>
            <person name="Barry K."/>
            <person name="LaButti K."/>
            <person name="Ng V."/>
            <person name="Ahrendt S."/>
            <person name="Min B."/>
            <person name="Choi I.G."/>
            <person name="Park H."/>
            <person name="Plett J.M."/>
            <person name="Magnuson J."/>
            <person name="Spatafora J.W."/>
            <person name="Nagy L.G."/>
            <person name="Henrissat B."/>
            <person name="Grigoriev I.V."/>
            <person name="Yang Z.L."/>
            <person name="Xu J."/>
            <person name="Martin F.M."/>
        </authorList>
    </citation>
    <scope>NUCLEOTIDE SEQUENCE</scope>
    <source>
        <strain evidence="13">KKN 215</strain>
    </source>
</reference>
<evidence type="ECO:0000259" key="11">
    <source>
        <dbReference type="PROSITE" id="PS50048"/>
    </source>
</evidence>
<feature type="region of interest" description="Disordered" evidence="10">
    <location>
        <begin position="173"/>
        <end position="201"/>
    </location>
</feature>
<feature type="region of interest" description="Disordered" evidence="10">
    <location>
        <begin position="240"/>
        <end position="270"/>
    </location>
</feature>
<feature type="compositionally biased region" description="Basic and acidic residues" evidence="10">
    <location>
        <begin position="422"/>
        <end position="436"/>
    </location>
</feature>
<dbReference type="InterPro" id="IPR036864">
    <property type="entry name" value="Zn2-C6_fun-type_DNA-bd_sf"/>
</dbReference>
<dbReference type="FunFam" id="3.30.160.60:FF:000100">
    <property type="entry name" value="Zinc finger 45-like"/>
    <property type="match status" value="1"/>
</dbReference>
<feature type="compositionally biased region" description="Low complexity" evidence="10">
    <location>
        <begin position="437"/>
        <end position="476"/>
    </location>
</feature>
<gene>
    <name evidence="13" type="ORF">BXZ70DRAFT_359138</name>
</gene>
<evidence type="ECO:0000256" key="2">
    <source>
        <dbReference type="ARBA" id="ARBA00022723"/>
    </source>
</evidence>
<proteinExistence type="predicted"/>
<feature type="region of interest" description="Disordered" evidence="10">
    <location>
        <begin position="337"/>
        <end position="387"/>
    </location>
</feature>
<evidence type="ECO:0000256" key="8">
    <source>
        <dbReference type="ARBA" id="ARBA00023242"/>
    </source>
</evidence>
<protein>
    <submittedName>
        <fullName evidence="13">Uncharacterized protein</fullName>
    </submittedName>
</protein>
<feature type="compositionally biased region" description="Basic and acidic residues" evidence="10">
    <location>
        <begin position="697"/>
        <end position="719"/>
    </location>
</feature>
<feature type="compositionally biased region" description="Low complexity" evidence="10">
    <location>
        <begin position="567"/>
        <end position="582"/>
    </location>
</feature>
<feature type="region of interest" description="Disordered" evidence="10">
    <location>
        <begin position="55"/>
        <end position="77"/>
    </location>
</feature>
<feature type="compositionally biased region" description="Basic and acidic residues" evidence="10">
    <location>
        <begin position="361"/>
        <end position="386"/>
    </location>
</feature>
<feature type="region of interest" description="Disordered" evidence="10">
    <location>
        <begin position="690"/>
        <end position="763"/>
    </location>
</feature>
<evidence type="ECO:0000313" key="13">
    <source>
        <dbReference type="EMBL" id="KAH8094470.1"/>
    </source>
</evidence>
<comment type="caution">
    <text evidence="13">The sequence shown here is derived from an EMBL/GenBank/DDBJ whole genome shotgun (WGS) entry which is preliminary data.</text>
</comment>
<keyword evidence="3" id="KW-0677">Repeat</keyword>
<feature type="compositionally biased region" description="Polar residues" evidence="10">
    <location>
        <begin position="548"/>
        <end position="566"/>
    </location>
</feature>
<feature type="compositionally biased region" description="Acidic residues" evidence="10">
    <location>
        <begin position="793"/>
        <end position="803"/>
    </location>
</feature>
<feature type="compositionally biased region" description="Basic and acidic residues" evidence="10">
    <location>
        <begin position="836"/>
        <end position="845"/>
    </location>
</feature>
<comment type="subcellular location">
    <subcellularLocation>
        <location evidence="1">Nucleus</location>
    </subcellularLocation>
</comment>
<feature type="domain" description="Zn(2)-C6 fungal-type" evidence="11">
    <location>
        <begin position="85"/>
        <end position="114"/>
    </location>
</feature>
<evidence type="ECO:0000259" key="12">
    <source>
        <dbReference type="PROSITE" id="PS50157"/>
    </source>
</evidence>
<feature type="region of interest" description="Disordered" evidence="10">
    <location>
        <begin position="780"/>
        <end position="845"/>
    </location>
</feature>
<sequence>MAGDHKCPVCNSTFTRPQHVARHMRSHTGDRPYKCQHCGDQFARSDLLSRHVNKCHASEKPPTTTAPNRRKGPTAASRATTSKQACDQCVQSSLPCDGCNPCTKCVSRKYRCTYVKFHRQTAPQGPGHPPPSQLLQHNSHSTLAAASIAATHPSLPPLSSQYNPIQYPHLAYSQQYPGPVGHSRTSSTSSGGGSTRIPGLPDDFLLNSHHASGSANLAAMGLSASAPYSSGAALMDYPGYPGYSPEHQRESPTPSLTTTASTASTTSVDPLPVSDVMARYRQQVDLYNRSGLSMSVPVSSSMNLHMMQQDLYDQQQHGTVGGNQREAWAGQSFHDAAAKDDSTTGAIERGIPFPSVQAHSTSRDRAGHHGDDGDVRPSTGRTDRSEGFSSAFGLMSLDDPAVLAGLANDGEPFFSSVHHQRGQSEESDGRDIHMQHSDASSNASDVSVESSGTSGSHASSNTSLSSFGSMNFGSSGTTPLATKEEMKEFWRQYMRTPLTGPGGGLFPNLATPIASGSHLQLGHGHEAESSTPPQRPGFGTPGRRHSRVSSLPSLKTPGVSNEWNLFSTNNSGTQQGGSSSNTDWGFSGVPQSQPFKLTLNPRRNKDVSLSSTTHASEASYPSNSKAGTNHSDDLKSYEQAVLARKAPTQLNLVPKRRGTIHLGAVGGGLQQAQAHSNFIQQQTRQAQVAQAHQQLAQDERDSHSAFGGKDHGPDRRDADSPTPGAGMGANSTGLLGQPASSSMSPPPVPASASSAASYSPTLSSYRPSFKRLASQTLAPENAKRALLGPAGWDDGEEDGDGLEDGGATGSSEGSEEDAAGAHHWSTGAVRRMSASSEERSGSVMG</sequence>
<keyword evidence="4 9" id="KW-0863">Zinc-finger</keyword>
<dbReference type="CDD" id="cd00067">
    <property type="entry name" value="GAL4"/>
    <property type="match status" value="1"/>
</dbReference>
<dbReference type="PROSITE" id="PS50157">
    <property type="entry name" value="ZINC_FINGER_C2H2_2"/>
    <property type="match status" value="2"/>
</dbReference>
<feature type="domain" description="C2H2-type" evidence="12">
    <location>
        <begin position="5"/>
        <end position="32"/>
    </location>
</feature>
<feature type="compositionally biased region" description="Low complexity" evidence="10">
    <location>
        <begin position="750"/>
        <end position="763"/>
    </location>
</feature>
<dbReference type="InterPro" id="IPR036236">
    <property type="entry name" value="Znf_C2H2_sf"/>
</dbReference>
<feature type="compositionally biased region" description="Low complexity" evidence="10">
    <location>
        <begin position="251"/>
        <end position="267"/>
    </location>
</feature>
<keyword evidence="6" id="KW-0805">Transcription regulation</keyword>
<evidence type="ECO:0000256" key="10">
    <source>
        <dbReference type="SAM" id="MobiDB-lite"/>
    </source>
</evidence>
<dbReference type="AlphaFoldDB" id="A0A8K0UKA2"/>
<feature type="region of interest" description="Disordered" evidence="10">
    <location>
        <begin position="414"/>
        <end position="479"/>
    </location>
</feature>
<name>A0A8K0UKA2_9AGAR</name>
<dbReference type="EMBL" id="JAEVFJ010000026">
    <property type="protein sequence ID" value="KAH8094470.1"/>
    <property type="molecule type" value="Genomic_DNA"/>
</dbReference>
<evidence type="ECO:0000256" key="4">
    <source>
        <dbReference type="ARBA" id="ARBA00022771"/>
    </source>
</evidence>
<evidence type="ECO:0000256" key="5">
    <source>
        <dbReference type="ARBA" id="ARBA00022833"/>
    </source>
</evidence>
<dbReference type="PROSITE" id="PS00028">
    <property type="entry name" value="ZINC_FINGER_C2H2_1"/>
    <property type="match status" value="2"/>
</dbReference>
<evidence type="ECO:0000256" key="3">
    <source>
        <dbReference type="ARBA" id="ARBA00022737"/>
    </source>
</evidence>
<feature type="region of interest" description="Disordered" evidence="10">
    <location>
        <begin position="504"/>
        <end position="633"/>
    </location>
</feature>
<dbReference type="Proteomes" id="UP000813824">
    <property type="component" value="Unassembled WGS sequence"/>
</dbReference>
<dbReference type="PANTHER" id="PTHR47660">
    <property type="entry name" value="TRANSCRIPTION FACTOR WITH C2H2 AND ZN(2)-CYS(6) DNA BINDING DOMAIN (EUROFUNG)-RELATED-RELATED"/>
    <property type="match status" value="1"/>
</dbReference>
<dbReference type="SMART" id="SM00355">
    <property type="entry name" value="ZnF_C2H2"/>
    <property type="match status" value="2"/>
</dbReference>
<dbReference type="GO" id="GO:0008270">
    <property type="term" value="F:zinc ion binding"/>
    <property type="evidence" value="ECO:0007669"/>
    <property type="project" value="UniProtKB-KW"/>
</dbReference>
<dbReference type="FunFam" id="3.30.160.60:FF:000145">
    <property type="entry name" value="Zinc finger protein 574"/>
    <property type="match status" value="1"/>
</dbReference>
<dbReference type="GO" id="GO:0000981">
    <property type="term" value="F:DNA-binding transcription factor activity, RNA polymerase II-specific"/>
    <property type="evidence" value="ECO:0007669"/>
    <property type="project" value="InterPro"/>
</dbReference>
<evidence type="ECO:0000256" key="6">
    <source>
        <dbReference type="ARBA" id="ARBA00023015"/>
    </source>
</evidence>
<feature type="domain" description="C2H2-type" evidence="12">
    <location>
        <begin position="33"/>
        <end position="61"/>
    </location>
</feature>
<evidence type="ECO:0000256" key="1">
    <source>
        <dbReference type="ARBA" id="ARBA00004123"/>
    </source>
</evidence>
<dbReference type="PROSITE" id="PS50048">
    <property type="entry name" value="ZN2_CY6_FUNGAL_2"/>
    <property type="match status" value="1"/>
</dbReference>
<dbReference type="InterPro" id="IPR001138">
    <property type="entry name" value="Zn2Cys6_DnaBD"/>
</dbReference>